<evidence type="ECO:0000256" key="1">
    <source>
        <dbReference type="ARBA" id="ARBA00001947"/>
    </source>
</evidence>
<dbReference type="PANTHER" id="PTHR43016:SF15">
    <property type="entry name" value="PEPTIDASE M16C ASSOCIATED DOMAIN-CONTAINING PROTEIN"/>
    <property type="match status" value="1"/>
</dbReference>
<protein>
    <recommendedName>
        <fullName evidence="10">Peptidase M16C associated domain-containing protein</fullName>
    </recommendedName>
</protein>
<evidence type="ECO:0000313" key="11">
    <source>
        <dbReference type="EMBL" id="KAF2544648.1"/>
    </source>
</evidence>
<dbReference type="Pfam" id="PF05193">
    <property type="entry name" value="Peptidase_M16_C"/>
    <property type="match status" value="2"/>
</dbReference>
<organism evidence="11 12">
    <name type="scientific">Brassica cretica</name>
    <name type="common">Mustard</name>
    <dbReference type="NCBI Taxonomy" id="69181"/>
    <lineage>
        <taxon>Eukaryota</taxon>
        <taxon>Viridiplantae</taxon>
        <taxon>Streptophyta</taxon>
        <taxon>Embryophyta</taxon>
        <taxon>Tracheophyta</taxon>
        <taxon>Spermatophyta</taxon>
        <taxon>Magnoliopsida</taxon>
        <taxon>eudicotyledons</taxon>
        <taxon>Gunneridae</taxon>
        <taxon>Pentapetalae</taxon>
        <taxon>rosids</taxon>
        <taxon>malvids</taxon>
        <taxon>Brassicales</taxon>
        <taxon>Brassicaceae</taxon>
        <taxon>Brassiceae</taxon>
        <taxon>Brassica</taxon>
    </lineage>
</organism>
<dbReference type="FunFam" id="3.30.830.10:FF:000009">
    <property type="entry name" value="Presequence protease, mitochondrial"/>
    <property type="match status" value="2"/>
</dbReference>
<evidence type="ECO:0000256" key="3">
    <source>
        <dbReference type="ARBA" id="ARBA00007575"/>
    </source>
</evidence>
<evidence type="ECO:0000259" key="10">
    <source>
        <dbReference type="SMART" id="SM01264"/>
    </source>
</evidence>
<dbReference type="Gene3D" id="3.30.830.10">
    <property type="entry name" value="Metalloenzyme, LuxS/M16 peptidase-like"/>
    <property type="match status" value="7"/>
</dbReference>
<evidence type="ECO:0000256" key="9">
    <source>
        <dbReference type="ARBA" id="ARBA00023128"/>
    </source>
</evidence>
<dbReference type="GO" id="GO:0016485">
    <property type="term" value="P:protein processing"/>
    <property type="evidence" value="ECO:0007669"/>
    <property type="project" value="TreeGrafter"/>
</dbReference>
<comment type="similarity">
    <text evidence="3">Belongs to the peptidase M16 family. PreP subfamily.</text>
</comment>
<sequence>MFACLLFYSKKHLLLPRYTNAISPDNTYGVDSGGDPKDIPKLTFEEFQEFHRKYYHPSNARIWFYGDDDPVQRLRVLSEYLDMFEASSSRDTSKIETQKLFSEPIRIVEKYPAGRDGDLKKKNMVCVNWLLSEKPLDLQTQLALGFLDHLMLGTPASPLRKILLESGLGEALVSSGMSDELLQPQFSVGMKGVSQDNVQKVEELIMDTLKKLAEEGFDSDAVEASTNTIEFSLRENNTGSFPRGLSLMLQSIAKWIYDMDPFEPLKYTEPLKALKARIAEEGSKAVFSPLIEQFILNNSHRVTIEMQPDPEKASQEEAEEKSILEKVKAGMTEEDLAELARATEELRLKQETPDPPEALRCVPSLNLSDIPKEPTYVPTEVGDINGVKVLRHDLFTNDIVYAEVVFDMGSLRHELLPLVPLFCQSLMEMGTKDLSFVQLNQLIGRKTGGISVYPLTSSVRGKAEPCSKFVVRGKSMAGRAEDLFNLIYFSFMLYSPVRLCLLLDAPNVFFCLDCEYCIMLHNHSDWKTVFVCWDIIQCNPDTETDIINRMNCLLQEVRFTDQQRFKQFVSQSIARMENRLRGSGHGIAAARMDAMLNVAGWMSEQMGGLSYLEFLHTLAKKVDEDWEGISSALEEIRRSLLARNGCIVNMTADGKSLTNIEKSVEKFLNLLPETPSGGLVTWDGRLPLRNEAIVIPTQVNYVGKAGNIYSTGYELDGSAYVISKHISNTWLWDRVRVSGGAYGDNTYGVDSGGDPKDIPKLTFEEFQEFHRKYYHPSNARIWFYGDDDPVQRLRVLSEYLDMFEASSSRDTSKIETQKLFSEPIRIVEKYPAGRDGDLKKKNMVCVNWLLSEKPLDLQTQLALGFLDHLMLGTPASPLRKILLESGLGEALVSSGMSDELLQPQFSVGMKGVSQDNVQKVEELIMSTLKKLAEEGFDSDAVEASMNTIEFSLRENNTGSFPRGLSLMLQSIAKWIYDMDPFEPLKYTEPLRALKARIAEEGSKAVFSPLIEQFILNNSHRVTIEMQPDPEKASQEEAEEKSILEKVKAGMTEEDLAELARATEELRLKQETPDSPEALRCVPSLNLSDIPKEPTYVPTEIGDINGVKVLRHDLFTNDIVYAEVVFDMGSLKHDLLPLVPLFCQSLMEMGTKDLSFVQLNQLIGRKTGGISVYPLTSSVRGKAKPCSKFVVRGKSMAGRAEDLFNLMNCLLQEVQFTDQQRFKQFVSQSIARMENRLRGSGHGIAAARMDAMLNVAGWMSEQMGGLSYLEFLHTLAKKVDEDWEGISSSLEEIRRSLLARNGCIVNMTADGKSLTNIEKSVDKFLNLLPETPSGGLVTWDGRLPLRNEAIVIPTQVNYVGKAGNIYSTGTGTAQFTAVSRTSCASWTETWYGGDAGETFQRWWGPQKLLETLRSVYGNVSDMFRMLNIRAPLTQLLN</sequence>
<dbReference type="GO" id="GO:0009507">
    <property type="term" value="C:chloroplast"/>
    <property type="evidence" value="ECO:0007669"/>
    <property type="project" value="TreeGrafter"/>
</dbReference>
<dbReference type="GO" id="GO:0005739">
    <property type="term" value="C:mitochondrion"/>
    <property type="evidence" value="ECO:0007669"/>
    <property type="project" value="UniProtKB-SubCell"/>
</dbReference>
<dbReference type="SUPFAM" id="SSF63411">
    <property type="entry name" value="LuxS/MPP-like metallohydrolase"/>
    <property type="match status" value="8"/>
</dbReference>
<keyword evidence="6" id="KW-0378">Hydrolase</keyword>
<evidence type="ECO:0000256" key="8">
    <source>
        <dbReference type="ARBA" id="ARBA00023049"/>
    </source>
</evidence>
<proteinExistence type="inferred from homology"/>
<evidence type="ECO:0000256" key="5">
    <source>
        <dbReference type="ARBA" id="ARBA00022723"/>
    </source>
</evidence>
<dbReference type="SMART" id="SM01264">
    <property type="entry name" value="M16C_associated"/>
    <property type="match status" value="2"/>
</dbReference>
<dbReference type="InterPro" id="IPR011249">
    <property type="entry name" value="Metalloenz_LuxS/M16"/>
</dbReference>
<evidence type="ECO:0000256" key="6">
    <source>
        <dbReference type="ARBA" id="ARBA00022801"/>
    </source>
</evidence>
<dbReference type="PANTHER" id="PTHR43016">
    <property type="entry name" value="PRESEQUENCE PROTEASE"/>
    <property type="match status" value="1"/>
</dbReference>
<keyword evidence="9" id="KW-0496">Mitochondrion</keyword>
<evidence type="ECO:0000256" key="7">
    <source>
        <dbReference type="ARBA" id="ARBA00022833"/>
    </source>
</evidence>
<dbReference type="InterPro" id="IPR007863">
    <property type="entry name" value="Peptidase_M16_C"/>
</dbReference>
<dbReference type="GO" id="GO:0046872">
    <property type="term" value="F:metal ion binding"/>
    <property type="evidence" value="ECO:0007669"/>
    <property type="project" value="UniProtKB-KW"/>
</dbReference>
<name>A0A8S9GK62_BRACR</name>
<feature type="domain" description="Peptidase M16C associated" evidence="10">
    <location>
        <begin position="1025"/>
        <end position="1274"/>
    </location>
</feature>
<comment type="cofactor">
    <cofactor evidence="1">
        <name>Zn(2+)</name>
        <dbReference type="ChEBI" id="CHEBI:29105"/>
    </cofactor>
</comment>
<keyword evidence="4" id="KW-0645">Protease</keyword>
<evidence type="ECO:0000256" key="4">
    <source>
        <dbReference type="ARBA" id="ARBA00022670"/>
    </source>
</evidence>
<dbReference type="InterPro" id="IPR055130">
    <property type="entry name" value="PreP_C"/>
</dbReference>
<keyword evidence="7" id="KW-0862">Zinc</keyword>
<dbReference type="Pfam" id="PF08367">
    <property type="entry name" value="M16C_assoc"/>
    <property type="match status" value="3"/>
</dbReference>
<keyword evidence="8" id="KW-0482">Metalloprotease</keyword>
<dbReference type="Pfam" id="PF22516">
    <property type="entry name" value="PreP_C"/>
    <property type="match status" value="1"/>
</dbReference>
<dbReference type="Proteomes" id="UP000712281">
    <property type="component" value="Unassembled WGS sequence"/>
</dbReference>
<dbReference type="EMBL" id="QGKW02002005">
    <property type="protein sequence ID" value="KAF2544648.1"/>
    <property type="molecule type" value="Genomic_DNA"/>
</dbReference>
<accession>A0A8S9GK62</accession>
<keyword evidence="5" id="KW-0479">Metal-binding</keyword>
<comment type="caution">
    <text evidence="11">The sequence shown here is derived from an EMBL/GenBank/DDBJ whole genome shotgun (WGS) entry which is preliminary data.</text>
</comment>
<dbReference type="GO" id="GO:0004222">
    <property type="term" value="F:metalloendopeptidase activity"/>
    <property type="evidence" value="ECO:0007669"/>
    <property type="project" value="TreeGrafter"/>
</dbReference>
<gene>
    <name evidence="11" type="ORF">F2Q68_00032306</name>
</gene>
<evidence type="ECO:0000313" key="12">
    <source>
        <dbReference type="Proteomes" id="UP000712281"/>
    </source>
</evidence>
<evidence type="ECO:0000256" key="2">
    <source>
        <dbReference type="ARBA" id="ARBA00004173"/>
    </source>
</evidence>
<feature type="domain" description="Peptidase M16C associated" evidence="10">
    <location>
        <begin position="306"/>
        <end position="618"/>
    </location>
</feature>
<reference evidence="11" key="1">
    <citation type="submission" date="2019-12" db="EMBL/GenBank/DDBJ databases">
        <title>Genome sequencing and annotation of Brassica cretica.</title>
        <authorList>
            <person name="Studholme D.J."/>
            <person name="Sarris P.F."/>
        </authorList>
    </citation>
    <scope>NUCLEOTIDE SEQUENCE</scope>
    <source>
        <strain evidence="11">PFS-001/15</strain>
        <tissue evidence="11">Leaf</tissue>
    </source>
</reference>
<dbReference type="InterPro" id="IPR013578">
    <property type="entry name" value="Peptidase_M16C_assoc"/>
</dbReference>
<comment type="subcellular location">
    <subcellularLocation>
        <location evidence="2">Mitochondrion</location>
    </subcellularLocation>
</comment>